<dbReference type="EMBL" id="JAGFMF010011678">
    <property type="protein sequence ID" value="KAG8516512.1"/>
    <property type="molecule type" value="Genomic_DNA"/>
</dbReference>
<dbReference type="Proteomes" id="UP000700334">
    <property type="component" value="Unassembled WGS sequence"/>
</dbReference>
<evidence type="ECO:0000313" key="3">
    <source>
        <dbReference type="Proteomes" id="UP000700334"/>
    </source>
</evidence>
<gene>
    <name evidence="2" type="ORF">J0S82_008216</name>
</gene>
<name>A0A8J6ACJ8_GALPY</name>
<dbReference type="OrthoDB" id="10054061at2759"/>
<dbReference type="PANTHER" id="PTHR31019:SF1">
    <property type="entry name" value="SMALL INTEGRAL MEMBRANE PROTEIN 14"/>
    <property type="match status" value="1"/>
</dbReference>
<dbReference type="Pfam" id="PF11027">
    <property type="entry name" value="DUF2615"/>
    <property type="match status" value="1"/>
</dbReference>
<accession>A0A8J6ACJ8</accession>
<evidence type="ECO:0000256" key="1">
    <source>
        <dbReference type="ARBA" id="ARBA00017902"/>
    </source>
</evidence>
<organism evidence="2 3">
    <name type="scientific">Galemys pyrenaicus</name>
    <name type="common">Iberian desman</name>
    <name type="synonym">Pyrenean desman</name>
    <dbReference type="NCBI Taxonomy" id="202257"/>
    <lineage>
        <taxon>Eukaryota</taxon>
        <taxon>Metazoa</taxon>
        <taxon>Chordata</taxon>
        <taxon>Craniata</taxon>
        <taxon>Vertebrata</taxon>
        <taxon>Euteleostomi</taxon>
        <taxon>Mammalia</taxon>
        <taxon>Eutheria</taxon>
        <taxon>Laurasiatheria</taxon>
        <taxon>Eulipotyphla</taxon>
        <taxon>Talpidae</taxon>
        <taxon>Galemys</taxon>
    </lineage>
</organism>
<dbReference type="PANTHER" id="PTHR31019">
    <property type="entry name" value="SMALL INTEGRAL MEMBRANE PROTEIN 14"/>
    <property type="match status" value="1"/>
</dbReference>
<dbReference type="AlphaFoldDB" id="A0A8J6ACJ8"/>
<sequence length="174" mass="19614">MAEGGFDPCECVCSHEHAMRRLINLTCQEAQFWKTPVPPPSDQKKITSYRIVESQNHPGTLDSELRVRHCPGVQNPPDLQAPYQETLGQMQCQAPAPAPMDTDVLGKAGDPTEAGKRDKIHQPLLWTNFVIWEEKIVNTLHDQMNEDDQSTLNPIRTVFPFASAIWDGIVFMSF</sequence>
<evidence type="ECO:0000313" key="2">
    <source>
        <dbReference type="EMBL" id="KAG8516512.1"/>
    </source>
</evidence>
<dbReference type="GO" id="GO:0005783">
    <property type="term" value="C:endoplasmic reticulum"/>
    <property type="evidence" value="ECO:0007669"/>
    <property type="project" value="TreeGrafter"/>
</dbReference>
<keyword evidence="3" id="KW-1185">Reference proteome</keyword>
<reference evidence="2" key="1">
    <citation type="journal article" date="2021" name="Evol. Appl.">
        <title>The genome of the Pyrenean desman and the effects of bottlenecks and inbreeding on the genomic landscape of an endangered species.</title>
        <authorList>
            <person name="Escoda L."/>
            <person name="Castresana J."/>
        </authorList>
    </citation>
    <scope>NUCLEOTIDE SEQUENCE</scope>
    <source>
        <strain evidence="2">IBE-C5619</strain>
    </source>
</reference>
<proteinExistence type="predicted"/>
<dbReference type="InterPro" id="IPR020309">
    <property type="entry name" value="Smim-14"/>
</dbReference>
<comment type="caution">
    <text evidence="2">The sequence shown here is derived from an EMBL/GenBank/DDBJ whole genome shotgun (WGS) entry which is preliminary data.</text>
</comment>
<protein>
    <recommendedName>
        <fullName evidence="1">Small integral membrane protein 14</fullName>
    </recommendedName>
</protein>